<evidence type="ECO:0000313" key="1">
    <source>
        <dbReference type="EMBL" id="EEH08112.1"/>
    </source>
</evidence>
<dbReference type="EMBL" id="GG663366">
    <property type="protein sequence ID" value="EEH08112.1"/>
    <property type="molecule type" value="Genomic_DNA"/>
</dbReference>
<dbReference type="RefSeq" id="XP_045288593.1">
    <property type="nucleotide sequence ID" value="XM_045430450.1"/>
</dbReference>
<dbReference type="GeneID" id="69036417"/>
<name>C0NJS1_AJECG</name>
<gene>
    <name evidence="1" type="ORF">HCBG_03401</name>
</gene>
<proteinExistence type="predicted"/>
<sequence length="304" mass="33657">MPTACAEKDISSKQIRIAPPNKAAASRFILSRRVFSRLTDWQPPFPRSCLMGVFILPKSKIVRPLPCFRSTHRIRSVAESILLRFAARSTSWWSGFSAENLLARDEKGKLWYVSVKSHGQPRCLTVYICFLSVIVSHNAGGITSNIRVRYIPGRISIQNYRSQAPTFQEKPDSHTPHFECNCLLAACAATGLQSSWSWVGGQVSPGRAGQKRDGGSQSLATMENRCGTKGLLVNAGTASLQRVWEMDGCASKRQVGSCCIFRAGRWILPLFFGRSVNSSVEIEDQLLPLSSGPIHEYECYVLAT</sequence>
<reference evidence="1" key="1">
    <citation type="submission" date="2009-02" db="EMBL/GenBank/DDBJ databases">
        <title>The Genome Sequence of Ajellomyces capsulatus strain G186AR.</title>
        <authorList>
            <consortium name="The Broad Institute Genome Sequencing Platform"/>
            <person name="Champion M."/>
            <person name="Cuomo C."/>
            <person name="Ma L.-J."/>
            <person name="Henn M.R."/>
            <person name="Sil A."/>
            <person name="Goldman B."/>
            <person name="Young S.K."/>
            <person name="Kodira C.D."/>
            <person name="Zeng Q."/>
            <person name="Koehrsen M."/>
            <person name="Alvarado L."/>
            <person name="Berlin A."/>
            <person name="Borenstein D."/>
            <person name="Chen Z."/>
            <person name="Engels R."/>
            <person name="Freedman E."/>
            <person name="Gellesch M."/>
            <person name="Goldberg J."/>
            <person name="Griggs A."/>
            <person name="Gujja S."/>
            <person name="Heiman D."/>
            <person name="Hepburn T."/>
            <person name="Howarth C."/>
            <person name="Jen D."/>
            <person name="Larson L."/>
            <person name="Lewis B."/>
            <person name="Mehta T."/>
            <person name="Park D."/>
            <person name="Pearson M."/>
            <person name="Roberts A."/>
            <person name="Saif S."/>
            <person name="Shea T."/>
            <person name="Shenoy N."/>
            <person name="Sisk P."/>
            <person name="Stolte C."/>
            <person name="Sykes S."/>
            <person name="Walk T."/>
            <person name="White J."/>
            <person name="Yandava C."/>
            <person name="Klein B."/>
            <person name="McEwen J.G."/>
            <person name="Puccia R."/>
            <person name="Goldman G.H."/>
            <person name="Felipe M.S."/>
            <person name="Nino-Vega G."/>
            <person name="San-Blas G."/>
            <person name="Taylor J."/>
            <person name="Mendoza L."/>
            <person name="Galagan J."/>
            <person name="Nusbaum C."/>
            <person name="Birren B."/>
        </authorList>
    </citation>
    <scope>NUCLEOTIDE SEQUENCE</scope>
    <source>
        <strain evidence="1">G186AR</strain>
    </source>
</reference>
<evidence type="ECO:0000313" key="2">
    <source>
        <dbReference type="Proteomes" id="UP000001631"/>
    </source>
</evidence>
<dbReference type="HOGENOM" id="CLU_915175_0_0_1"/>
<keyword evidence="2" id="KW-1185">Reference proteome</keyword>
<dbReference type="AlphaFoldDB" id="C0NJS1"/>
<protein>
    <submittedName>
        <fullName evidence="1">Uncharacterized protein</fullName>
    </submittedName>
</protein>
<dbReference type="InParanoid" id="C0NJS1"/>
<organism evidence="1 2">
    <name type="scientific">Ajellomyces capsulatus (strain G186AR / H82 / ATCC MYA-2454 / RMSCC 2432)</name>
    <name type="common">Darling's disease fungus</name>
    <name type="synonym">Histoplasma capsulatum</name>
    <dbReference type="NCBI Taxonomy" id="447093"/>
    <lineage>
        <taxon>Eukaryota</taxon>
        <taxon>Fungi</taxon>
        <taxon>Dikarya</taxon>
        <taxon>Ascomycota</taxon>
        <taxon>Pezizomycotina</taxon>
        <taxon>Eurotiomycetes</taxon>
        <taxon>Eurotiomycetidae</taxon>
        <taxon>Onygenales</taxon>
        <taxon>Ajellomycetaceae</taxon>
        <taxon>Histoplasma</taxon>
    </lineage>
</organism>
<accession>C0NJS1</accession>
<dbReference type="Proteomes" id="UP000001631">
    <property type="component" value="Unassembled WGS sequence"/>
</dbReference>